<sequence>MRFSSAVLLAPLFLAVLASARFVIYLDEWHPTRPTDPKDRAGIDHIILAFAMANSTATFQPKVPISTIRSEFPNAKVMIAVGGWGDDLGFNELSKTDAGIQSFAADVATMLANTGADGVDIDWEYPGGNGADYKQVANSAKVYQIDAFPKLLEATRAAIGPEKLLSIAAPGRQEDMIAYTPTTSPKIWPHVDFINVMTYDLTNRRSPTTQHHTSLTSSTSTIKSYLTLGFPPTKLNLGFAFYAKYFTVANPPSCTTALNCPLAPAEDPQTGADLLTSGAWTFEKAHMSRPVATHLLPESTDGTCGPDAGTRCGAGCCSQYGSCGTSVQHCKGACWHAYGSGCVDVDVSASWGDAVVRGVTDEGAGAQYYFDRERGLFWTWDTVELVGRKFEEVVGRFGLGGVMAWSLGEDSADWGRVGRMAWELERCRGVGAGVVDGDGGNYGSTSLPQTSSTMRRVRRQLPAV</sequence>
<dbReference type="CDD" id="cd00035">
    <property type="entry name" value="ChtBD1"/>
    <property type="match status" value="1"/>
</dbReference>
<keyword evidence="6" id="KW-1185">Reference proteome</keyword>
<gene>
    <name evidence="5" type="ORF">P153DRAFT_392283</name>
</gene>
<dbReference type="PANTHER" id="PTHR11177">
    <property type="entry name" value="CHITINASE"/>
    <property type="match status" value="1"/>
</dbReference>
<evidence type="ECO:0000256" key="2">
    <source>
        <dbReference type="ARBA" id="ARBA00012729"/>
    </source>
</evidence>
<evidence type="ECO:0000256" key="1">
    <source>
        <dbReference type="ARBA" id="ARBA00008682"/>
    </source>
</evidence>
<dbReference type="Gene3D" id="3.20.20.80">
    <property type="entry name" value="Glycosidases"/>
    <property type="match status" value="2"/>
</dbReference>
<dbReference type="InterPro" id="IPR050314">
    <property type="entry name" value="Glycosyl_Hydrlase_18"/>
</dbReference>
<dbReference type="GO" id="GO:0008843">
    <property type="term" value="F:endochitinase activity"/>
    <property type="evidence" value="ECO:0007669"/>
    <property type="project" value="UniProtKB-EC"/>
</dbReference>
<dbReference type="EC" id="3.2.1.14" evidence="2"/>
<name>A0A6A6AVK9_9PLEO</name>
<proteinExistence type="inferred from homology"/>
<protein>
    <recommendedName>
        <fullName evidence="2">chitinase</fullName>
        <ecNumber evidence="2">3.2.1.14</ecNumber>
    </recommendedName>
</protein>
<comment type="similarity">
    <text evidence="1">Belongs to the glycosyl hydrolase 18 family. Chitinase class V subfamily.</text>
</comment>
<dbReference type="OrthoDB" id="73875at2759"/>
<reference evidence="5" key="1">
    <citation type="journal article" date="2020" name="Stud. Mycol.">
        <title>101 Dothideomycetes genomes: a test case for predicting lifestyles and emergence of pathogens.</title>
        <authorList>
            <person name="Haridas S."/>
            <person name="Albert R."/>
            <person name="Binder M."/>
            <person name="Bloem J."/>
            <person name="Labutti K."/>
            <person name="Salamov A."/>
            <person name="Andreopoulos B."/>
            <person name="Baker S."/>
            <person name="Barry K."/>
            <person name="Bills G."/>
            <person name="Bluhm B."/>
            <person name="Cannon C."/>
            <person name="Castanera R."/>
            <person name="Culley D."/>
            <person name="Daum C."/>
            <person name="Ezra D."/>
            <person name="Gonzalez J."/>
            <person name="Henrissat B."/>
            <person name="Kuo A."/>
            <person name="Liang C."/>
            <person name="Lipzen A."/>
            <person name="Lutzoni F."/>
            <person name="Magnuson J."/>
            <person name="Mondo S."/>
            <person name="Nolan M."/>
            <person name="Ohm R."/>
            <person name="Pangilinan J."/>
            <person name="Park H.-J."/>
            <person name="Ramirez L."/>
            <person name="Alfaro M."/>
            <person name="Sun H."/>
            <person name="Tritt A."/>
            <person name="Yoshinaga Y."/>
            <person name="Zwiers L.-H."/>
            <person name="Turgeon B."/>
            <person name="Goodwin S."/>
            <person name="Spatafora J."/>
            <person name="Crous P."/>
            <person name="Grigoriev I."/>
        </authorList>
    </citation>
    <scope>NUCLEOTIDE SEQUENCE</scope>
    <source>
        <strain evidence="5">CBS 119687</strain>
    </source>
</reference>
<feature type="chain" id="PRO_5025483768" description="chitinase" evidence="3">
    <location>
        <begin position="21"/>
        <end position="464"/>
    </location>
</feature>
<evidence type="ECO:0000259" key="4">
    <source>
        <dbReference type="PROSITE" id="PS51910"/>
    </source>
</evidence>
<evidence type="ECO:0000313" key="6">
    <source>
        <dbReference type="Proteomes" id="UP000799771"/>
    </source>
</evidence>
<dbReference type="AlphaFoldDB" id="A0A6A6AVK9"/>
<dbReference type="EMBL" id="ML977497">
    <property type="protein sequence ID" value="KAF2134995.1"/>
    <property type="molecule type" value="Genomic_DNA"/>
</dbReference>
<dbReference type="GO" id="GO:0008061">
    <property type="term" value="F:chitin binding"/>
    <property type="evidence" value="ECO:0007669"/>
    <property type="project" value="InterPro"/>
</dbReference>
<dbReference type="SMART" id="SM00636">
    <property type="entry name" value="Glyco_18"/>
    <property type="match status" value="1"/>
</dbReference>
<organism evidence="5 6">
    <name type="scientific">Dothidotthia symphoricarpi CBS 119687</name>
    <dbReference type="NCBI Taxonomy" id="1392245"/>
    <lineage>
        <taxon>Eukaryota</taxon>
        <taxon>Fungi</taxon>
        <taxon>Dikarya</taxon>
        <taxon>Ascomycota</taxon>
        <taxon>Pezizomycotina</taxon>
        <taxon>Dothideomycetes</taxon>
        <taxon>Pleosporomycetidae</taxon>
        <taxon>Pleosporales</taxon>
        <taxon>Dothidotthiaceae</taxon>
        <taxon>Dothidotthia</taxon>
    </lineage>
</organism>
<dbReference type="GeneID" id="54411567"/>
<dbReference type="GO" id="GO:0005576">
    <property type="term" value="C:extracellular region"/>
    <property type="evidence" value="ECO:0007669"/>
    <property type="project" value="TreeGrafter"/>
</dbReference>
<dbReference type="PANTHER" id="PTHR11177:SF337">
    <property type="entry name" value="CHITINASE"/>
    <property type="match status" value="1"/>
</dbReference>
<dbReference type="InterPro" id="IPR029070">
    <property type="entry name" value="Chitinase_insertion_sf"/>
</dbReference>
<dbReference type="InterPro" id="IPR011583">
    <property type="entry name" value="Chitinase_II/V-like_cat"/>
</dbReference>
<dbReference type="Gene3D" id="3.10.50.10">
    <property type="match status" value="1"/>
</dbReference>
<evidence type="ECO:0000313" key="5">
    <source>
        <dbReference type="EMBL" id="KAF2134995.1"/>
    </source>
</evidence>
<dbReference type="GO" id="GO:0005975">
    <property type="term" value="P:carbohydrate metabolic process"/>
    <property type="evidence" value="ECO:0007669"/>
    <property type="project" value="InterPro"/>
</dbReference>
<dbReference type="RefSeq" id="XP_033529382.1">
    <property type="nucleotide sequence ID" value="XM_033671135.1"/>
</dbReference>
<accession>A0A6A6AVK9</accession>
<dbReference type="SUPFAM" id="SSF51445">
    <property type="entry name" value="(Trans)glycosidases"/>
    <property type="match status" value="1"/>
</dbReference>
<dbReference type="PROSITE" id="PS51910">
    <property type="entry name" value="GH18_2"/>
    <property type="match status" value="1"/>
</dbReference>
<dbReference type="InterPro" id="IPR001223">
    <property type="entry name" value="Glyco_hydro18_cat"/>
</dbReference>
<feature type="domain" description="GH18" evidence="4">
    <location>
        <begin position="20"/>
        <end position="425"/>
    </location>
</feature>
<feature type="signal peptide" evidence="3">
    <location>
        <begin position="1"/>
        <end position="20"/>
    </location>
</feature>
<evidence type="ECO:0000256" key="3">
    <source>
        <dbReference type="SAM" id="SignalP"/>
    </source>
</evidence>
<dbReference type="Pfam" id="PF00704">
    <property type="entry name" value="Glyco_hydro_18"/>
    <property type="match status" value="1"/>
</dbReference>
<dbReference type="GO" id="GO:0006032">
    <property type="term" value="P:chitin catabolic process"/>
    <property type="evidence" value="ECO:0007669"/>
    <property type="project" value="TreeGrafter"/>
</dbReference>
<dbReference type="Proteomes" id="UP000799771">
    <property type="component" value="Unassembled WGS sequence"/>
</dbReference>
<dbReference type="InterPro" id="IPR017853">
    <property type="entry name" value="GH"/>
</dbReference>
<keyword evidence="3" id="KW-0732">Signal</keyword>